<feature type="region of interest" description="Disordered" evidence="1">
    <location>
        <begin position="1"/>
        <end position="25"/>
    </location>
</feature>
<keyword evidence="2" id="KW-0472">Membrane</keyword>
<evidence type="ECO:0000256" key="1">
    <source>
        <dbReference type="SAM" id="MobiDB-lite"/>
    </source>
</evidence>
<dbReference type="EMBL" id="CAWUHD010000169">
    <property type="protein sequence ID" value="CAK7236831.1"/>
    <property type="molecule type" value="Genomic_DNA"/>
</dbReference>
<dbReference type="PANTHER" id="PTHR35041">
    <property type="entry name" value="MEDIATOR OF RNA POLYMERASE II TRANSCRIPTION SUBUNIT 1"/>
    <property type="match status" value="1"/>
</dbReference>
<feature type="transmembrane region" description="Helical" evidence="2">
    <location>
        <begin position="141"/>
        <end position="162"/>
    </location>
</feature>
<feature type="transmembrane region" description="Helical" evidence="2">
    <location>
        <begin position="80"/>
        <end position="100"/>
    </location>
</feature>
<keyword evidence="4" id="KW-1185">Reference proteome</keyword>
<evidence type="ECO:0000313" key="4">
    <source>
        <dbReference type="Proteomes" id="UP001642482"/>
    </source>
</evidence>
<accession>A0ABP0CY23</accession>
<sequence length="709" mass="77274">MTDNQNQWGQGDMDPSETYYDDNTGNNAPHGYQMVNLGFNPKSQDQIAPVLPYDSAFNNSTSNILNNGRNAGRFSRRVGIHWWSVASVVGFFLASLALAIGHDQFYACLDGKVTDTSSCTLNHFNYFANPETSKQTWTLRYGTGLAFLVKTGLSVVVAIVAAQQVWYTLRRKAMTVGDIDNMFGMMNTPLAFGNVRLLWHAKTLSVLAIVSWCLPLVSVVAPATLSVELKAKTLSGVTTVPTFNLSDTTHWVIDKLEGPIGGFHFDIGALFSNMYTSAGAGQAGVVPINPPPFQNASYDMSFHGPSYKCSSLSDLLVEYNGTIPATWTLGNPKLATYPNYTTFIDAYYGELQVPRPDVDSDDDNLIMYSAAAPTYMENTIMVATAGINPLWDDGSVANKSDPWATMQANIICQLYNTSYDISLQFNNGAQTVIPRNVQLLERQAWSGDAGADTVLGACSQVGNVTSATSFGNCSQATTSYYATHLMFSYLLTGVLYIQNQGSFGYKSAQDSNVTAQSIPLMQSPFIHCPDTYNFSIVTNNGLDNIYDFNPARCRNGTLAAAIEDLSRNFTYSMLAFDSWTKQPVTDANVTIYYSDNYFVYQRGTLWAAYASALGATVLAMAFGARALMLNGVFSSTNFSSTLLTTRNPELRNVLFHSGQGGGETDAAEVFKRSNGAQPVAPAVRRLKLRFGSQVDDNGAEYVGFGIARE</sequence>
<reference evidence="3 4" key="1">
    <citation type="submission" date="2024-01" db="EMBL/GenBank/DDBJ databases">
        <authorList>
            <person name="Allen C."/>
            <person name="Tagirdzhanova G."/>
        </authorList>
    </citation>
    <scope>NUCLEOTIDE SEQUENCE [LARGE SCALE GENOMIC DNA]</scope>
</reference>
<organism evidence="3 4">
    <name type="scientific">Sporothrix eucalyptigena</name>
    <dbReference type="NCBI Taxonomy" id="1812306"/>
    <lineage>
        <taxon>Eukaryota</taxon>
        <taxon>Fungi</taxon>
        <taxon>Dikarya</taxon>
        <taxon>Ascomycota</taxon>
        <taxon>Pezizomycotina</taxon>
        <taxon>Sordariomycetes</taxon>
        <taxon>Sordariomycetidae</taxon>
        <taxon>Ophiostomatales</taxon>
        <taxon>Ophiostomataceae</taxon>
        <taxon>Sporothrix</taxon>
    </lineage>
</organism>
<protein>
    <submittedName>
        <fullName evidence="3">Uncharacterized protein</fullName>
    </submittedName>
</protein>
<feature type="transmembrane region" description="Helical" evidence="2">
    <location>
        <begin position="204"/>
        <end position="225"/>
    </location>
</feature>
<keyword evidence="2" id="KW-0812">Transmembrane</keyword>
<proteinExistence type="predicted"/>
<dbReference type="Proteomes" id="UP001642482">
    <property type="component" value="Unassembled WGS sequence"/>
</dbReference>
<gene>
    <name evidence="3" type="ORF">SEUCBS140593_009752</name>
</gene>
<dbReference type="PANTHER" id="PTHR35041:SF6">
    <property type="entry name" value="FORMYLMETHIONINE DEFORMYLASE-LIKE PROTEIN-RELATED"/>
    <property type="match status" value="1"/>
</dbReference>
<evidence type="ECO:0000256" key="2">
    <source>
        <dbReference type="SAM" id="Phobius"/>
    </source>
</evidence>
<name>A0ABP0CY23_9PEZI</name>
<comment type="caution">
    <text evidence="3">The sequence shown here is derived from an EMBL/GenBank/DDBJ whole genome shotgun (WGS) entry which is preliminary data.</text>
</comment>
<evidence type="ECO:0000313" key="3">
    <source>
        <dbReference type="EMBL" id="CAK7236831.1"/>
    </source>
</evidence>
<keyword evidence="2" id="KW-1133">Transmembrane helix</keyword>